<dbReference type="AlphaFoldDB" id="A0A8J2WR76"/>
<keyword evidence="1" id="KW-1015">Disulfide bond</keyword>
<gene>
    <name evidence="3" type="ORF">PECAL_1P04250</name>
</gene>
<name>A0A8J2WR76_9STRA</name>
<evidence type="ECO:0000259" key="2">
    <source>
        <dbReference type="Pfam" id="PF13460"/>
    </source>
</evidence>
<dbReference type="PANTHER" id="PTHR15020:SF11">
    <property type="entry name" value="OS06G0360300 PROTEIN"/>
    <property type="match status" value="1"/>
</dbReference>
<dbReference type="Gene3D" id="3.40.50.720">
    <property type="entry name" value="NAD(P)-binding Rossmann-like Domain"/>
    <property type="match status" value="1"/>
</dbReference>
<dbReference type="PANTHER" id="PTHR15020">
    <property type="entry name" value="FLAVIN REDUCTASE-RELATED"/>
    <property type="match status" value="1"/>
</dbReference>
<dbReference type="SUPFAM" id="SSF51735">
    <property type="entry name" value="NAD(P)-binding Rossmann-fold domains"/>
    <property type="match status" value="1"/>
</dbReference>
<dbReference type="Proteomes" id="UP000789595">
    <property type="component" value="Unassembled WGS sequence"/>
</dbReference>
<dbReference type="EMBL" id="CAKKNE010000001">
    <property type="protein sequence ID" value="CAH0364074.1"/>
    <property type="molecule type" value="Genomic_DNA"/>
</dbReference>
<feature type="domain" description="NAD(P)-binding" evidence="2">
    <location>
        <begin position="10"/>
        <end position="220"/>
    </location>
</feature>
<comment type="caution">
    <text evidence="3">The sequence shown here is derived from an EMBL/GenBank/DDBJ whole genome shotgun (WGS) entry which is preliminary data.</text>
</comment>
<proteinExistence type="predicted"/>
<keyword evidence="4" id="KW-1185">Reference proteome</keyword>
<protein>
    <recommendedName>
        <fullName evidence="2">NAD(P)-binding domain-containing protein</fullName>
    </recommendedName>
</protein>
<sequence length="245" mass="26020">MAPTRVLIFGATGGCGKHALSNLLDRGVQCVAVVRSEDRLPAGCRGKSNLDIVVVPDGHLSMDDGAFSALVDGADAVVSVLGHNLTFKGMYGQPRRLCADTVSRVVAVASGRAKPLKLIVVSTEGVDQPMSKDPPRGCGEQALLSTLKCLLPPHADNMAVIDELEKAHAKIEFCAVRPADMVDGGEVPYECHAVLQGGAFSGFKTHRANVGAFMADLVTDDSVWAKWKNSYPHCYDTPADKKGDY</sequence>
<dbReference type="InterPro" id="IPR036291">
    <property type="entry name" value="NAD(P)-bd_dom_sf"/>
</dbReference>
<dbReference type="InterPro" id="IPR016040">
    <property type="entry name" value="NAD(P)-bd_dom"/>
</dbReference>
<dbReference type="InterPro" id="IPR019742">
    <property type="entry name" value="MacrogloblnA2_CS"/>
</dbReference>
<dbReference type="Pfam" id="PF13460">
    <property type="entry name" value="NAD_binding_10"/>
    <property type="match status" value="1"/>
</dbReference>
<dbReference type="OrthoDB" id="10254221at2759"/>
<dbReference type="PROSITE" id="PS00477">
    <property type="entry name" value="ALPHA_2_MACROGLOBULIN"/>
    <property type="match status" value="1"/>
</dbReference>
<evidence type="ECO:0000256" key="1">
    <source>
        <dbReference type="ARBA" id="ARBA00023157"/>
    </source>
</evidence>
<organism evidence="3 4">
    <name type="scientific">Pelagomonas calceolata</name>
    <dbReference type="NCBI Taxonomy" id="35677"/>
    <lineage>
        <taxon>Eukaryota</taxon>
        <taxon>Sar</taxon>
        <taxon>Stramenopiles</taxon>
        <taxon>Ochrophyta</taxon>
        <taxon>Pelagophyceae</taxon>
        <taxon>Pelagomonadales</taxon>
        <taxon>Pelagomonadaceae</taxon>
        <taxon>Pelagomonas</taxon>
    </lineage>
</organism>
<evidence type="ECO:0000313" key="4">
    <source>
        <dbReference type="Proteomes" id="UP000789595"/>
    </source>
</evidence>
<accession>A0A8J2WR76</accession>
<reference evidence="3" key="1">
    <citation type="submission" date="2021-11" db="EMBL/GenBank/DDBJ databases">
        <authorList>
            <consortium name="Genoscope - CEA"/>
            <person name="William W."/>
        </authorList>
    </citation>
    <scope>NUCLEOTIDE SEQUENCE</scope>
</reference>
<evidence type="ECO:0000313" key="3">
    <source>
        <dbReference type="EMBL" id="CAH0364074.1"/>
    </source>
</evidence>